<comment type="caution">
    <text evidence="1">The sequence shown here is derived from an EMBL/GenBank/DDBJ whole genome shotgun (WGS) entry which is preliminary data.</text>
</comment>
<sequence>MAPHAITDEEYESLYGPDPNTREYPDESDDAEGGVWSGNEDRLAGVCDEDPLPPTLVLALQSMQISTDRYKAPGDTEQDELRQELRVEIARLQRLVASILAASKRGGRILPKFHLSAHHLRDSIDALRSVEHLSVHGTNKARSSSFILDVAPHLPYRVLENTRLGTKATFLPT</sequence>
<keyword evidence="2" id="KW-1185">Reference proteome</keyword>
<reference evidence="1" key="1">
    <citation type="journal article" date="2021" name="New Phytol.">
        <title>Evolutionary innovations through gain and loss of genes in the ectomycorrhizal Boletales.</title>
        <authorList>
            <person name="Wu G."/>
            <person name="Miyauchi S."/>
            <person name="Morin E."/>
            <person name="Kuo A."/>
            <person name="Drula E."/>
            <person name="Varga T."/>
            <person name="Kohler A."/>
            <person name="Feng B."/>
            <person name="Cao Y."/>
            <person name="Lipzen A."/>
            <person name="Daum C."/>
            <person name="Hundley H."/>
            <person name="Pangilinan J."/>
            <person name="Johnson J."/>
            <person name="Barry K."/>
            <person name="LaButti K."/>
            <person name="Ng V."/>
            <person name="Ahrendt S."/>
            <person name="Min B."/>
            <person name="Choi I.G."/>
            <person name="Park H."/>
            <person name="Plett J.M."/>
            <person name="Magnuson J."/>
            <person name="Spatafora J.W."/>
            <person name="Nagy L.G."/>
            <person name="Henrissat B."/>
            <person name="Grigoriev I.V."/>
            <person name="Yang Z.L."/>
            <person name="Xu J."/>
            <person name="Martin F.M."/>
        </authorList>
    </citation>
    <scope>NUCLEOTIDE SEQUENCE</scope>
    <source>
        <strain evidence="1">KUC20120723A-06</strain>
    </source>
</reference>
<evidence type="ECO:0000313" key="2">
    <source>
        <dbReference type="Proteomes" id="UP000790709"/>
    </source>
</evidence>
<dbReference type="Proteomes" id="UP000790709">
    <property type="component" value="Unassembled WGS sequence"/>
</dbReference>
<proteinExistence type="predicted"/>
<protein>
    <submittedName>
        <fullName evidence="1">Uncharacterized protein</fullName>
    </submittedName>
</protein>
<organism evidence="1 2">
    <name type="scientific">Leucogyrophana mollusca</name>
    <dbReference type="NCBI Taxonomy" id="85980"/>
    <lineage>
        <taxon>Eukaryota</taxon>
        <taxon>Fungi</taxon>
        <taxon>Dikarya</taxon>
        <taxon>Basidiomycota</taxon>
        <taxon>Agaricomycotina</taxon>
        <taxon>Agaricomycetes</taxon>
        <taxon>Agaricomycetidae</taxon>
        <taxon>Boletales</taxon>
        <taxon>Boletales incertae sedis</taxon>
        <taxon>Leucogyrophana</taxon>
    </lineage>
</organism>
<name>A0ACB8B285_9AGAM</name>
<gene>
    <name evidence="1" type="ORF">BV22DRAFT_1133939</name>
</gene>
<dbReference type="EMBL" id="MU266674">
    <property type="protein sequence ID" value="KAH7919291.1"/>
    <property type="molecule type" value="Genomic_DNA"/>
</dbReference>
<evidence type="ECO:0000313" key="1">
    <source>
        <dbReference type="EMBL" id="KAH7919291.1"/>
    </source>
</evidence>
<accession>A0ACB8B285</accession>